<sequence length="81" mass="9150">MGQKIKRVTQCGNCGKSFPYTYDLERVPAGMTSYDLPCPFCQTRLSVPLQSVRKVEVLKDGTQQEIMELTLPERPVGKVEE</sequence>
<evidence type="ECO:0000313" key="2">
    <source>
        <dbReference type="Proteomes" id="UP000199397"/>
    </source>
</evidence>
<keyword evidence="2" id="KW-1185">Reference proteome</keyword>
<organism evidence="1 2">
    <name type="scientific">Thiothrix caldifontis</name>
    <dbReference type="NCBI Taxonomy" id="525918"/>
    <lineage>
        <taxon>Bacteria</taxon>
        <taxon>Pseudomonadati</taxon>
        <taxon>Pseudomonadota</taxon>
        <taxon>Gammaproteobacteria</taxon>
        <taxon>Thiotrichales</taxon>
        <taxon>Thiotrichaceae</taxon>
        <taxon>Thiothrix</taxon>
    </lineage>
</organism>
<evidence type="ECO:0000313" key="1">
    <source>
        <dbReference type="EMBL" id="SEB02716.1"/>
    </source>
</evidence>
<name>A0A1H4FZB0_9GAMM</name>
<accession>A0A1H4FZB0</accession>
<dbReference type="EMBL" id="FNQP01000026">
    <property type="protein sequence ID" value="SEB02716.1"/>
    <property type="molecule type" value="Genomic_DNA"/>
</dbReference>
<dbReference type="AlphaFoldDB" id="A0A1H4FZB0"/>
<dbReference type="STRING" id="525918.SAMN05660964_03193"/>
<proteinExistence type="predicted"/>
<reference evidence="1 2" key="1">
    <citation type="submission" date="2016-10" db="EMBL/GenBank/DDBJ databases">
        <authorList>
            <person name="de Groot N.N."/>
        </authorList>
    </citation>
    <scope>NUCLEOTIDE SEQUENCE [LARGE SCALE GENOMIC DNA]</scope>
    <source>
        <strain evidence="1 2">DSM 21228</strain>
    </source>
</reference>
<dbReference type="Proteomes" id="UP000199397">
    <property type="component" value="Unassembled WGS sequence"/>
</dbReference>
<dbReference type="RefSeq" id="WP_093070214.1">
    <property type="nucleotide sequence ID" value="NZ_FNQP01000026.1"/>
</dbReference>
<gene>
    <name evidence="1" type="ORF">SAMN05660964_03193</name>
</gene>
<protein>
    <submittedName>
        <fullName evidence="1">Uncharacterized protein</fullName>
    </submittedName>
</protein>